<dbReference type="KEGG" id="enn:FRE64_08030"/>
<keyword evidence="1" id="KW-1133">Transmembrane helix</keyword>
<reference evidence="2" key="1">
    <citation type="submission" date="2019-08" db="EMBL/GenBank/DDBJ databases">
        <title>Carotenoids and Carotenoid Binding Proteins in the Halophilic Cyanobacterium Euhalothece sp. ZM00.</title>
        <authorList>
            <person name="Cho S.M."/>
            <person name="Song J.Y."/>
            <person name="Park Y.-I."/>
        </authorList>
    </citation>
    <scope>NUCLEOTIDE SEQUENCE [LARGE SCALE GENOMIC DNA]</scope>
    <source>
        <strain evidence="2">Z-M001</strain>
    </source>
</reference>
<dbReference type="AlphaFoldDB" id="A0A5B8NLH7"/>
<evidence type="ECO:0000313" key="3">
    <source>
        <dbReference type="Proteomes" id="UP000318453"/>
    </source>
</evidence>
<accession>A0A5B8NLH7</accession>
<feature type="transmembrane region" description="Helical" evidence="1">
    <location>
        <begin position="38"/>
        <end position="61"/>
    </location>
</feature>
<gene>
    <name evidence="2" type="ORF">FRE64_08030</name>
</gene>
<dbReference type="OrthoDB" id="9929792at2"/>
<keyword evidence="1" id="KW-0812">Transmembrane</keyword>
<dbReference type="EMBL" id="CP042326">
    <property type="protein sequence ID" value="QDZ39894.1"/>
    <property type="molecule type" value="Genomic_DNA"/>
</dbReference>
<dbReference type="Proteomes" id="UP000318453">
    <property type="component" value="Chromosome"/>
</dbReference>
<protein>
    <submittedName>
        <fullName evidence="2">Uncharacterized protein</fullName>
    </submittedName>
</protein>
<dbReference type="RefSeq" id="WP_146295490.1">
    <property type="nucleotide sequence ID" value="NZ_CP042326.1"/>
</dbReference>
<sequence>MENFIIKMSSKMKVQTLAGVVALLSMPVLYIGGISESVILEVLGFLMLAFAMLTTPTMKLLMKKSQ</sequence>
<proteinExistence type="predicted"/>
<evidence type="ECO:0000313" key="2">
    <source>
        <dbReference type="EMBL" id="QDZ39894.1"/>
    </source>
</evidence>
<feature type="transmembrane region" description="Helical" evidence="1">
    <location>
        <begin position="12"/>
        <end position="32"/>
    </location>
</feature>
<name>A0A5B8NLH7_9CHRO</name>
<organism evidence="2 3">
    <name type="scientific">Euhalothece natronophila Z-M001</name>
    <dbReference type="NCBI Taxonomy" id="522448"/>
    <lineage>
        <taxon>Bacteria</taxon>
        <taxon>Bacillati</taxon>
        <taxon>Cyanobacteriota</taxon>
        <taxon>Cyanophyceae</taxon>
        <taxon>Oscillatoriophycideae</taxon>
        <taxon>Chroococcales</taxon>
        <taxon>Halothecacae</taxon>
        <taxon>Halothece cluster</taxon>
        <taxon>Euhalothece</taxon>
    </lineage>
</organism>
<keyword evidence="1" id="KW-0472">Membrane</keyword>
<keyword evidence="3" id="KW-1185">Reference proteome</keyword>
<evidence type="ECO:0000256" key="1">
    <source>
        <dbReference type="SAM" id="Phobius"/>
    </source>
</evidence>